<dbReference type="GO" id="GO:0006825">
    <property type="term" value="P:copper ion transport"/>
    <property type="evidence" value="ECO:0007669"/>
    <property type="project" value="InterPro"/>
</dbReference>
<feature type="region of interest" description="Disordered" evidence="6">
    <location>
        <begin position="531"/>
        <end position="566"/>
    </location>
</feature>
<feature type="domain" description="Copper resistance protein D" evidence="8">
    <location>
        <begin position="212"/>
        <end position="308"/>
    </location>
</feature>
<feature type="transmembrane region" description="Helical" evidence="7">
    <location>
        <begin position="447"/>
        <end position="466"/>
    </location>
</feature>
<feature type="compositionally biased region" description="Basic and acidic residues" evidence="6">
    <location>
        <begin position="532"/>
        <end position="566"/>
    </location>
</feature>
<dbReference type="GO" id="GO:0005886">
    <property type="term" value="C:plasma membrane"/>
    <property type="evidence" value="ECO:0007669"/>
    <property type="project" value="UniProtKB-SubCell"/>
</dbReference>
<dbReference type="EMBL" id="SZQA01000022">
    <property type="protein sequence ID" value="TKK86276.1"/>
    <property type="molecule type" value="Genomic_DNA"/>
</dbReference>
<gene>
    <name evidence="9" type="ORF">FDA94_22420</name>
</gene>
<keyword evidence="2" id="KW-1003">Cell membrane</keyword>
<feature type="transmembrane region" description="Helical" evidence="7">
    <location>
        <begin position="473"/>
        <end position="491"/>
    </location>
</feature>
<sequence>MRRPVLVCALALAAGLGALVLVQLFGGPRDLPAIRGLPSPGAFTTWGLPIMRLVHDLCAVGTVGSLLAAVLLGEKDILARAVPRWALAWAGSAAATVLLTLSDFVGAPVLEALRSGMLSTFILYVPQGLSFLIVYVLALAITLLSFVARSRPWVLLVVAVLAVLPPAYAGHSASAVDHDFAVSSLLVHLAGVVLWVGGLFGLLAFMREAPVRAVERFSALALWCYVTVALSGLLNAWVRLGRVELLWSSEYGILVLLKLAAMVALGWFGVRHRTRTIAALTTTKVPFLRLAAGELVLMAATMGLAVALSRTPPPPGESPAHGVLGFYLPILAPGRLVTEWRPDPILLLAVALACAAYFRWSDRRRPVMWATGLALFAYATVGGLGTYARAMVSVQLVQWAIVGALVPALLAMAWRPWRPPAWLGLVTATVPSLALFTTPLFELSQSVLAVRLIVLLGLAVAAYTTICSGIWPVMAGAQALVALYLLFGPAQGRGWYSQLDDITWLPAGDQWLGALVYAAIAAVAVATARLSPKKEDGHAPSRDQTLDAADPRAGGDPRDLVGHRGR</sequence>
<proteinExistence type="predicted"/>
<keyword evidence="4 7" id="KW-1133">Transmembrane helix</keyword>
<dbReference type="InterPro" id="IPR032694">
    <property type="entry name" value="CopC/D"/>
</dbReference>
<feature type="transmembrane region" description="Helical" evidence="7">
    <location>
        <begin position="185"/>
        <end position="205"/>
    </location>
</feature>
<evidence type="ECO:0000313" key="10">
    <source>
        <dbReference type="Proteomes" id="UP000308705"/>
    </source>
</evidence>
<keyword evidence="5 7" id="KW-0472">Membrane</keyword>
<evidence type="ECO:0000259" key="8">
    <source>
        <dbReference type="Pfam" id="PF05425"/>
    </source>
</evidence>
<dbReference type="Proteomes" id="UP000308705">
    <property type="component" value="Unassembled WGS sequence"/>
</dbReference>
<protein>
    <recommendedName>
        <fullName evidence="8">Copper resistance protein D domain-containing protein</fullName>
    </recommendedName>
</protein>
<evidence type="ECO:0000256" key="4">
    <source>
        <dbReference type="ARBA" id="ARBA00022989"/>
    </source>
</evidence>
<feature type="transmembrane region" description="Helical" evidence="7">
    <location>
        <begin position="121"/>
        <end position="146"/>
    </location>
</feature>
<feature type="transmembrane region" description="Helical" evidence="7">
    <location>
        <begin position="153"/>
        <end position="173"/>
    </location>
</feature>
<evidence type="ECO:0000256" key="3">
    <source>
        <dbReference type="ARBA" id="ARBA00022692"/>
    </source>
</evidence>
<comment type="caution">
    <text evidence="9">The sequence shown here is derived from an EMBL/GenBank/DDBJ whole genome shotgun (WGS) entry which is preliminary data.</text>
</comment>
<evidence type="ECO:0000256" key="7">
    <source>
        <dbReference type="SAM" id="Phobius"/>
    </source>
</evidence>
<feature type="transmembrane region" description="Helical" evidence="7">
    <location>
        <begin position="344"/>
        <end position="360"/>
    </location>
</feature>
<dbReference type="PANTHER" id="PTHR34820">
    <property type="entry name" value="INNER MEMBRANE PROTEIN YEBZ"/>
    <property type="match status" value="1"/>
</dbReference>
<keyword evidence="3 7" id="KW-0812">Transmembrane</keyword>
<feature type="transmembrane region" description="Helical" evidence="7">
    <location>
        <begin position="251"/>
        <end position="270"/>
    </location>
</feature>
<dbReference type="PANTHER" id="PTHR34820:SF4">
    <property type="entry name" value="INNER MEMBRANE PROTEIN YEBZ"/>
    <property type="match status" value="1"/>
</dbReference>
<accession>A0A4U3MEW5</accession>
<dbReference type="AlphaFoldDB" id="A0A4U3MEW5"/>
<feature type="transmembrane region" description="Helical" evidence="7">
    <location>
        <begin position="421"/>
        <end position="441"/>
    </location>
</feature>
<organism evidence="9 10">
    <name type="scientific">Herbidospora galbida</name>
    <dbReference type="NCBI Taxonomy" id="2575442"/>
    <lineage>
        <taxon>Bacteria</taxon>
        <taxon>Bacillati</taxon>
        <taxon>Actinomycetota</taxon>
        <taxon>Actinomycetes</taxon>
        <taxon>Streptosporangiales</taxon>
        <taxon>Streptosporangiaceae</taxon>
        <taxon>Herbidospora</taxon>
    </lineage>
</organism>
<dbReference type="OrthoDB" id="5241646at2"/>
<feature type="transmembrane region" description="Helical" evidence="7">
    <location>
        <begin position="50"/>
        <end position="73"/>
    </location>
</feature>
<dbReference type="InterPro" id="IPR008457">
    <property type="entry name" value="Cu-R_CopD_dom"/>
</dbReference>
<dbReference type="Pfam" id="PF05425">
    <property type="entry name" value="CopD"/>
    <property type="match status" value="1"/>
</dbReference>
<reference evidence="9 10" key="1">
    <citation type="submission" date="2019-04" db="EMBL/GenBank/DDBJ databases">
        <title>Herbidospora sp. NEAU-GS14.nov., a novel actinomycete isolated from soil.</title>
        <authorList>
            <person name="Han L."/>
        </authorList>
    </citation>
    <scope>NUCLEOTIDE SEQUENCE [LARGE SCALE GENOMIC DNA]</scope>
    <source>
        <strain evidence="9 10">NEAU-GS14</strain>
    </source>
</reference>
<feature type="transmembrane region" description="Helical" evidence="7">
    <location>
        <begin position="396"/>
        <end position="414"/>
    </location>
</feature>
<evidence type="ECO:0000256" key="6">
    <source>
        <dbReference type="SAM" id="MobiDB-lite"/>
    </source>
</evidence>
<evidence type="ECO:0000256" key="2">
    <source>
        <dbReference type="ARBA" id="ARBA00022475"/>
    </source>
</evidence>
<comment type="subcellular location">
    <subcellularLocation>
        <location evidence="1">Cell membrane</location>
        <topology evidence="1">Multi-pass membrane protein</topology>
    </subcellularLocation>
</comment>
<evidence type="ECO:0000256" key="1">
    <source>
        <dbReference type="ARBA" id="ARBA00004651"/>
    </source>
</evidence>
<keyword evidence="10" id="KW-1185">Reference proteome</keyword>
<evidence type="ECO:0000313" key="9">
    <source>
        <dbReference type="EMBL" id="TKK86276.1"/>
    </source>
</evidence>
<feature type="transmembrane region" description="Helical" evidence="7">
    <location>
        <begin position="217"/>
        <end position="239"/>
    </location>
</feature>
<evidence type="ECO:0000256" key="5">
    <source>
        <dbReference type="ARBA" id="ARBA00023136"/>
    </source>
</evidence>
<feature type="transmembrane region" description="Helical" evidence="7">
    <location>
        <begin position="85"/>
        <end position="109"/>
    </location>
</feature>
<dbReference type="RefSeq" id="WP_137249047.1">
    <property type="nucleotide sequence ID" value="NZ_SZQA01000022.1"/>
</dbReference>
<feature type="transmembrane region" description="Helical" evidence="7">
    <location>
        <begin position="511"/>
        <end position="530"/>
    </location>
</feature>
<name>A0A4U3MEW5_9ACTN</name>
<feature type="transmembrane region" description="Helical" evidence="7">
    <location>
        <begin position="290"/>
        <end position="309"/>
    </location>
</feature>
<feature type="transmembrane region" description="Helical" evidence="7">
    <location>
        <begin position="367"/>
        <end position="390"/>
    </location>
</feature>